<keyword evidence="2" id="KW-1185">Reference proteome</keyword>
<evidence type="ECO:0000313" key="2">
    <source>
        <dbReference type="Proteomes" id="UP000324222"/>
    </source>
</evidence>
<reference evidence="1 2" key="1">
    <citation type="submission" date="2019-05" db="EMBL/GenBank/DDBJ databases">
        <title>Another draft genome of Portunus trituberculatus and its Hox gene families provides insights of decapod evolution.</title>
        <authorList>
            <person name="Jeong J.-H."/>
            <person name="Song I."/>
            <person name="Kim S."/>
            <person name="Choi T."/>
            <person name="Kim D."/>
            <person name="Ryu S."/>
            <person name="Kim W."/>
        </authorList>
    </citation>
    <scope>NUCLEOTIDE SEQUENCE [LARGE SCALE GENOMIC DNA]</scope>
    <source>
        <tissue evidence="1">Muscle</tissue>
    </source>
</reference>
<dbReference type="AlphaFoldDB" id="A0A5B7EX87"/>
<accession>A0A5B7EX87</accession>
<proteinExistence type="predicted"/>
<sequence>MGVYFVHPPHKLAIPSDSPALQLQAGCCKVRTVTLSVVPALFPVSLLCGNTLLDIANAFPLPLGPLSATCCATQTFTRQ</sequence>
<name>A0A5B7EX87_PORTR</name>
<evidence type="ECO:0000313" key="1">
    <source>
        <dbReference type="EMBL" id="MPC37787.1"/>
    </source>
</evidence>
<dbReference type="Proteomes" id="UP000324222">
    <property type="component" value="Unassembled WGS sequence"/>
</dbReference>
<gene>
    <name evidence="1" type="ORF">E2C01_031278</name>
</gene>
<protein>
    <submittedName>
        <fullName evidence="1">Uncharacterized protein</fullName>
    </submittedName>
</protein>
<comment type="caution">
    <text evidence="1">The sequence shown here is derived from an EMBL/GenBank/DDBJ whole genome shotgun (WGS) entry which is preliminary data.</text>
</comment>
<dbReference type="EMBL" id="VSRR010003882">
    <property type="protein sequence ID" value="MPC37787.1"/>
    <property type="molecule type" value="Genomic_DNA"/>
</dbReference>
<organism evidence="1 2">
    <name type="scientific">Portunus trituberculatus</name>
    <name type="common">Swimming crab</name>
    <name type="synonym">Neptunus trituberculatus</name>
    <dbReference type="NCBI Taxonomy" id="210409"/>
    <lineage>
        <taxon>Eukaryota</taxon>
        <taxon>Metazoa</taxon>
        <taxon>Ecdysozoa</taxon>
        <taxon>Arthropoda</taxon>
        <taxon>Crustacea</taxon>
        <taxon>Multicrustacea</taxon>
        <taxon>Malacostraca</taxon>
        <taxon>Eumalacostraca</taxon>
        <taxon>Eucarida</taxon>
        <taxon>Decapoda</taxon>
        <taxon>Pleocyemata</taxon>
        <taxon>Brachyura</taxon>
        <taxon>Eubrachyura</taxon>
        <taxon>Portunoidea</taxon>
        <taxon>Portunidae</taxon>
        <taxon>Portuninae</taxon>
        <taxon>Portunus</taxon>
    </lineage>
</organism>